<sequence>MNVSRPIAYVVGSGLATLHELSTIYDTEDMLDLMEIGMVRDYNGG</sequence>
<name>A0ABQ0Q304_9PROT</name>
<reference evidence="1" key="1">
    <citation type="submission" date="2013-04" db="EMBL/GenBank/DDBJ databases">
        <title>The genome sequencing project of 58 acetic acid bacteria.</title>
        <authorList>
            <person name="Okamoto-Kainuma A."/>
            <person name="Ishikawa M."/>
            <person name="Umino S."/>
            <person name="Koizumi Y."/>
            <person name="Shiwa Y."/>
            <person name="Yoshikawa H."/>
            <person name="Matsutani M."/>
            <person name="Matsushita K."/>
        </authorList>
    </citation>
    <scope>NUCLEOTIDE SEQUENCE</scope>
    <source>
        <strain evidence="1">NRIC 0535</strain>
    </source>
</reference>
<evidence type="ECO:0000313" key="1">
    <source>
        <dbReference type="EMBL" id="GBQ88952.1"/>
    </source>
</evidence>
<gene>
    <name evidence="1" type="ORF">AA0535_1672</name>
</gene>
<dbReference type="EMBL" id="BAPV01000012">
    <property type="protein sequence ID" value="GBQ88952.1"/>
    <property type="molecule type" value="Genomic_DNA"/>
</dbReference>
<comment type="caution">
    <text evidence="1">The sequence shown here is derived from an EMBL/GenBank/DDBJ whole genome shotgun (WGS) entry which is preliminary data.</text>
</comment>
<accession>A0ABQ0Q304</accession>
<keyword evidence="2" id="KW-1185">Reference proteome</keyword>
<organism evidence="1 2">
    <name type="scientific">Asaia krungthepensis NRIC 0535</name>
    <dbReference type="NCBI Taxonomy" id="1307925"/>
    <lineage>
        <taxon>Bacteria</taxon>
        <taxon>Pseudomonadati</taxon>
        <taxon>Pseudomonadota</taxon>
        <taxon>Alphaproteobacteria</taxon>
        <taxon>Acetobacterales</taxon>
        <taxon>Acetobacteraceae</taxon>
        <taxon>Asaia</taxon>
    </lineage>
</organism>
<protein>
    <submittedName>
        <fullName evidence="1">Uncharacterized protein</fullName>
    </submittedName>
</protein>
<evidence type="ECO:0000313" key="2">
    <source>
        <dbReference type="Proteomes" id="UP001062776"/>
    </source>
</evidence>
<proteinExistence type="predicted"/>
<dbReference type="Proteomes" id="UP001062776">
    <property type="component" value="Unassembled WGS sequence"/>
</dbReference>